<evidence type="ECO:0000256" key="1">
    <source>
        <dbReference type="ARBA" id="ARBA00008532"/>
    </source>
</evidence>
<evidence type="ECO:0000256" key="3">
    <source>
        <dbReference type="PIRSR" id="PIRSR633199-1"/>
    </source>
</evidence>
<feature type="active site" description="Proton donor" evidence="3">
    <location>
        <position position="171"/>
    </location>
</feature>
<comment type="caution">
    <text evidence="5">The sequence shown here is derived from an EMBL/GenBank/DDBJ whole genome shotgun (WGS) entry which is preliminary data.</text>
</comment>
<dbReference type="Proteomes" id="UP001378188">
    <property type="component" value="Unassembled WGS sequence"/>
</dbReference>
<gene>
    <name evidence="5" type="ORF">V3328_25410</name>
</gene>
<proteinExistence type="inferred from homology"/>
<dbReference type="RefSeq" id="WP_340332532.1">
    <property type="nucleotide sequence ID" value="NZ_JAZHOF010000014.1"/>
</dbReference>
<dbReference type="PANTHER" id="PTHR12737:SF9">
    <property type="entry name" value="DIMETHYLARGININASE"/>
    <property type="match status" value="1"/>
</dbReference>
<dbReference type="GO" id="GO:0000052">
    <property type="term" value="P:citrulline metabolic process"/>
    <property type="evidence" value="ECO:0007669"/>
    <property type="project" value="TreeGrafter"/>
</dbReference>
<feature type="active site" description="Nucleophile" evidence="3">
    <location>
        <position position="258"/>
    </location>
</feature>
<evidence type="ECO:0000313" key="5">
    <source>
        <dbReference type="EMBL" id="MEJ8574838.1"/>
    </source>
</evidence>
<keyword evidence="2" id="KW-0378">Hydrolase</keyword>
<evidence type="ECO:0000313" key="6">
    <source>
        <dbReference type="Proteomes" id="UP001378188"/>
    </source>
</evidence>
<evidence type="ECO:0000256" key="2">
    <source>
        <dbReference type="ARBA" id="ARBA00022801"/>
    </source>
</evidence>
<comment type="similarity">
    <text evidence="1">Belongs to the DDAH family.</text>
</comment>
<feature type="binding site" evidence="4">
    <location>
        <position position="94"/>
    </location>
    <ligand>
        <name>substrate</name>
    </ligand>
</feature>
<accession>A0AAW9RX22</accession>
<dbReference type="InterPro" id="IPR033199">
    <property type="entry name" value="DDAH-like"/>
</dbReference>
<dbReference type="GO" id="GO:0016597">
    <property type="term" value="F:amino acid binding"/>
    <property type="evidence" value="ECO:0007669"/>
    <property type="project" value="TreeGrafter"/>
</dbReference>
<dbReference type="PANTHER" id="PTHR12737">
    <property type="entry name" value="DIMETHYLARGININE DIMETHYLAMINOHYDROLASE"/>
    <property type="match status" value="1"/>
</dbReference>
<feature type="binding site" evidence="4">
    <location>
        <position position="252"/>
    </location>
    <ligand>
        <name>substrate</name>
    </ligand>
</feature>
<sequence>MAYSDRPVWRFENAIVREPSASAVDGLRAVDRGAPSIDALRAEHRAYVDALTAAGVTVDILPPLEDFPDSMFVEDPALVFPDCAIALRPGAPSRLGETARIEPVLKARFPSFHTLPCLGYVDGGDILVTPHRVYIGLSARTDRTGAGALASILADTGRAAKIVATPPGILHLKTACSLLDGETVLATRAMRDAGLFEDMETILVAEGEEAAANALRVNDVVLLGSAFAQTRSRLEEAGFDVVGVPVEEVGKLDAGLSCMSLRW</sequence>
<organism evidence="5 6">
    <name type="scientific">Microbaculum marinum</name>
    <dbReference type="NCBI Taxonomy" id="1764581"/>
    <lineage>
        <taxon>Bacteria</taxon>
        <taxon>Pseudomonadati</taxon>
        <taxon>Pseudomonadota</taxon>
        <taxon>Alphaproteobacteria</taxon>
        <taxon>Hyphomicrobiales</taxon>
        <taxon>Tepidamorphaceae</taxon>
        <taxon>Microbaculum</taxon>
    </lineage>
</organism>
<evidence type="ECO:0000256" key="4">
    <source>
        <dbReference type="PIRSR" id="PIRSR633199-2"/>
    </source>
</evidence>
<keyword evidence="6" id="KW-1185">Reference proteome</keyword>
<feature type="binding site" evidence="4">
    <location>
        <begin position="74"/>
        <end position="75"/>
    </location>
    <ligand>
        <name>substrate</name>
    </ligand>
</feature>
<protein>
    <submittedName>
        <fullName evidence="5">Arginine deiminase family protein</fullName>
    </submittedName>
</protein>
<dbReference type="Gene3D" id="3.75.10.10">
    <property type="entry name" value="L-arginine/glycine Amidinotransferase, Chain A"/>
    <property type="match status" value="1"/>
</dbReference>
<feature type="binding site" evidence="4">
    <location>
        <position position="69"/>
    </location>
    <ligand>
        <name>substrate</name>
    </ligand>
</feature>
<reference evidence="5 6" key="1">
    <citation type="submission" date="2024-02" db="EMBL/GenBank/DDBJ databases">
        <title>Genome analysis and characterization of Microbaculum marinisediminis sp. nov., isolated from marine sediment.</title>
        <authorList>
            <person name="Du Z.-J."/>
            <person name="Ye Y.-Q."/>
            <person name="Zhang Z.-R."/>
            <person name="Yuan S.-M."/>
            <person name="Zhang X.-Y."/>
        </authorList>
    </citation>
    <scope>NUCLEOTIDE SEQUENCE [LARGE SCALE GENOMIC DNA]</scope>
    <source>
        <strain evidence="5 6">SDUM1044001</strain>
    </source>
</reference>
<dbReference type="EMBL" id="JAZHOF010000014">
    <property type="protein sequence ID" value="MEJ8574838.1"/>
    <property type="molecule type" value="Genomic_DNA"/>
</dbReference>
<dbReference type="GO" id="GO:0045429">
    <property type="term" value="P:positive regulation of nitric oxide biosynthetic process"/>
    <property type="evidence" value="ECO:0007669"/>
    <property type="project" value="TreeGrafter"/>
</dbReference>
<dbReference type="GO" id="GO:0016403">
    <property type="term" value="F:dimethylargininase activity"/>
    <property type="evidence" value="ECO:0007669"/>
    <property type="project" value="TreeGrafter"/>
</dbReference>
<dbReference type="AlphaFoldDB" id="A0AAW9RX22"/>
<feature type="binding site" evidence="4">
    <location>
        <position position="27"/>
    </location>
    <ligand>
        <name>substrate</name>
    </ligand>
</feature>
<name>A0AAW9RX22_9HYPH</name>
<dbReference type="SUPFAM" id="SSF55909">
    <property type="entry name" value="Pentein"/>
    <property type="match status" value="1"/>
</dbReference>
<dbReference type="Pfam" id="PF02274">
    <property type="entry name" value="ADI"/>
    <property type="match status" value="1"/>
</dbReference>
<feature type="binding site" evidence="4">
    <location>
        <position position="140"/>
    </location>
    <ligand>
        <name>substrate</name>
    </ligand>
</feature>
<dbReference type="GO" id="GO:0006525">
    <property type="term" value="P:arginine metabolic process"/>
    <property type="evidence" value="ECO:0007669"/>
    <property type="project" value="TreeGrafter"/>
</dbReference>